<dbReference type="RefSeq" id="WP_379841926.1">
    <property type="nucleotide sequence ID" value="NZ_JBHSMA010000001.1"/>
</dbReference>
<sequence>MHSLVTLFSLVHSLTKSEKRYFRLVASAQNGDKDYLRLFDCLERSPFFDAVLKEKLTALFPGLTIEPARKYLYRVIMKSLRQFEADSQVETQLMNLLQDSAILFNKGLIDAGFEQLEKAKRLALQHQKFQFFILAGRQELQFLIRLQFAGVDEFSLIEKQEKIRELLAHETTLQQQSSLYEVLLLRYWKKGVVRSQQEITRLNDLLLEEHHILNSHQLQTFDSQQLHLHFQSIYFLMTGNSPGSLSIFYELDALFQKNRHLWSGTPLYYIQLLTGILHTLRRLGRYEEMTFFLHHLQALPVTSGSLALQVKYLILEHELQRAVDQHQYPEALQLIRQHALLERELGQLPFAIQAQLGLMVSRVWFGLQAYSTALHWINRILNQPVDSLNRLLYVSCRLMNLLIHTALDNQDYLDYEIRSIERKLKSEPYGFRAERLVLNLLKQWLKNKPLNEFSDQLALLADDPFEQQLILDLGLKDWVRRMGHAPKPQ</sequence>
<proteinExistence type="predicted"/>
<keyword evidence="2" id="KW-1185">Reference proteome</keyword>
<accession>A0ABW0I5X7</accession>
<name>A0ABW0I5X7_9BACT</name>
<protein>
    <submittedName>
        <fullName evidence="1">Uncharacterized protein</fullName>
    </submittedName>
</protein>
<comment type="caution">
    <text evidence="1">The sequence shown here is derived from an EMBL/GenBank/DDBJ whole genome shotgun (WGS) entry which is preliminary data.</text>
</comment>
<evidence type="ECO:0000313" key="2">
    <source>
        <dbReference type="Proteomes" id="UP001596106"/>
    </source>
</evidence>
<evidence type="ECO:0000313" key="1">
    <source>
        <dbReference type="EMBL" id="MFC5408749.1"/>
    </source>
</evidence>
<organism evidence="1 2">
    <name type="scientific">Larkinella bovis</name>
    <dbReference type="NCBI Taxonomy" id="683041"/>
    <lineage>
        <taxon>Bacteria</taxon>
        <taxon>Pseudomonadati</taxon>
        <taxon>Bacteroidota</taxon>
        <taxon>Cytophagia</taxon>
        <taxon>Cytophagales</taxon>
        <taxon>Spirosomataceae</taxon>
        <taxon>Larkinella</taxon>
    </lineage>
</organism>
<reference evidence="2" key="1">
    <citation type="journal article" date="2019" name="Int. J. Syst. Evol. Microbiol.">
        <title>The Global Catalogue of Microorganisms (GCM) 10K type strain sequencing project: providing services to taxonomists for standard genome sequencing and annotation.</title>
        <authorList>
            <consortium name="The Broad Institute Genomics Platform"/>
            <consortium name="The Broad Institute Genome Sequencing Center for Infectious Disease"/>
            <person name="Wu L."/>
            <person name="Ma J."/>
        </authorList>
    </citation>
    <scope>NUCLEOTIDE SEQUENCE [LARGE SCALE GENOMIC DNA]</scope>
    <source>
        <strain evidence="2">CCUG 55250</strain>
    </source>
</reference>
<dbReference type="Proteomes" id="UP001596106">
    <property type="component" value="Unassembled WGS sequence"/>
</dbReference>
<dbReference type="EMBL" id="JBHSMA010000001">
    <property type="protein sequence ID" value="MFC5408749.1"/>
    <property type="molecule type" value="Genomic_DNA"/>
</dbReference>
<gene>
    <name evidence="1" type="ORF">ACFPMF_05490</name>
</gene>